<protein>
    <submittedName>
        <fullName evidence="2">Uncharacterized protein</fullName>
    </submittedName>
</protein>
<accession>A0A8H7PZ47</accession>
<evidence type="ECO:0000313" key="3">
    <source>
        <dbReference type="Proteomes" id="UP000612746"/>
    </source>
</evidence>
<feature type="signal peptide" evidence="1">
    <location>
        <begin position="1"/>
        <end position="19"/>
    </location>
</feature>
<sequence length="202" mass="21761">MKFSILSALLAFSAATASATTFGGAIYIYQNNIAHPKTTFVKVAPNNLVLTDGLACGLDQTLPLQDGSLFGTFTTVDNPWGYNGEHEKDIFMGYISIEGNKCLTLVRGASLRVAACPPFDTAIKARNRYTWFHDKRSGAIWAYGLDAKADKTKGVSFISTNLITDGKNLVGTSMNKNSTQDVYMGLGRVNFGDSAESPTGCY</sequence>
<name>A0A8H7PZ47_9FUNG</name>
<dbReference type="AlphaFoldDB" id="A0A8H7PZ47"/>
<proteinExistence type="predicted"/>
<keyword evidence="1" id="KW-0732">Signal</keyword>
<organism evidence="2 3">
    <name type="scientific">Umbelopsis vinacea</name>
    <dbReference type="NCBI Taxonomy" id="44442"/>
    <lineage>
        <taxon>Eukaryota</taxon>
        <taxon>Fungi</taxon>
        <taxon>Fungi incertae sedis</taxon>
        <taxon>Mucoromycota</taxon>
        <taxon>Mucoromycotina</taxon>
        <taxon>Umbelopsidomycetes</taxon>
        <taxon>Umbelopsidales</taxon>
        <taxon>Umbelopsidaceae</taxon>
        <taxon>Umbelopsis</taxon>
    </lineage>
</organism>
<keyword evidence="3" id="KW-1185">Reference proteome</keyword>
<feature type="chain" id="PRO_5034440472" evidence="1">
    <location>
        <begin position="20"/>
        <end position="202"/>
    </location>
</feature>
<evidence type="ECO:0000256" key="1">
    <source>
        <dbReference type="SAM" id="SignalP"/>
    </source>
</evidence>
<dbReference type="EMBL" id="JAEPRA010000007">
    <property type="protein sequence ID" value="KAG2183102.1"/>
    <property type="molecule type" value="Genomic_DNA"/>
</dbReference>
<reference evidence="2" key="1">
    <citation type="submission" date="2020-12" db="EMBL/GenBank/DDBJ databases">
        <title>Metabolic potential, ecology and presence of endohyphal bacteria is reflected in genomic diversity of Mucoromycotina.</title>
        <authorList>
            <person name="Muszewska A."/>
            <person name="Okrasinska A."/>
            <person name="Steczkiewicz K."/>
            <person name="Drgas O."/>
            <person name="Orlowska M."/>
            <person name="Perlinska-Lenart U."/>
            <person name="Aleksandrzak-Piekarczyk T."/>
            <person name="Szatraj K."/>
            <person name="Zielenkiewicz U."/>
            <person name="Pilsyk S."/>
            <person name="Malc E."/>
            <person name="Mieczkowski P."/>
            <person name="Kruszewska J.S."/>
            <person name="Biernat P."/>
            <person name="Pawlowska J."/>
        </authorList>
    </citation>
    <scope>NUCLEOTIDE SEQUENCE</scope>
    <source>
        <strain evidence="2">WA0000051536</strain>
    </source>
</reference>
<dbReference type="Proteomes" id="UP000612746">
    <property type="component" value="Unassembled WGS sequence"/>
</dbReference>
<comment type="caution">
    <text evidence="2">The sequence shown here is derived from an EMBL/GenBank/DDBJ whole genome shotgun (WGS) entry which is preliminary data.</text>
</comment>
<gene>
    <name evidence="2" type="ORF">INT44_006083</name>
</gene>
<evidence type="ECO:0000313" key="2">
    <source>
        <dbReference type="EMBL" id="KAG2183102.1"/>
    </source>
</evidence>